<evidence type="ECO:0000256" key="5">
    <source>
        <dbReference type="ARBA" id="ARBA00023180"/>
    </source>
</evidence>
<accession>A0ABM1IDR9</accession>
<name>A0ABM1IDR9_POLDO</name>
<dbReference type="InterPro" id="IPR050309">
    <property type="entry name" value="Type-B_Carboxylest/Lipase"/>
</dbReference>
<keyword evidence="5" id="KW-0325">Glycoprotein</keyword>
<dbReference type="Gene3D" id="3.40.50.1820">
    <property type="entry name" value="alpha/beta hydrolase"/>
    <property type="match status" value="1"/>
</dbReference>
<dbReference type="Pfam" id="PF00135">
    <property type="entry name" value="COesterase"/>
    <property type="match status" value="1"/>
</dbReference>
<feature type="domain" description="Carboxylesterase type B" evidence="7">
    <location>
        <begin position="47"/>
        <end position="558"/>
    </location>
</feature>
<organism evidence="8 9">
    <name type="scientific">Polistes dominula</name>
    <name type="common">European paper wasp</name>
    <name type="synonym">Vespa dominula</name>
    <dbReference type="NCBI Taxonomy" id="743375"/>
    <lineage>
        <taxon>Eukaryota</taxon>
        <taxon>Metazoa</taxon>
        <taxon>Ecdysozoa</taxon>
        <taxon>Arthropoda</taxon>
        <taxon>Hexapoda</taxon>
        <taxon>Insecta</taxon>
        <taxon>Pterygota</taxon>
        <taxon>Neoptera</taxon>
        <taxon>Endopterygota</taxon>
        <taxon>Hymenoptera</taxon>
        <taxon>Apocrita</taxon>
        <taxon>Aculeata</taxon>
        <taxon>Vespoidea</taxon>
        <taxon>Vespidae</taxon>
        <taxon>Polistinae</taxon>
        <taxon>Polistini</taxon>
        <taxon>Polistes</taxon>
    </lineage>
</organism>
<dbReference type="Proteomes" id="UP000694924">
    <property type="component" value="Unplaced"/>
</dbReference>
<reference evidence="9" key="1">
    <citation type="submission" date="2025-08" db="UniProtKB">
        <authorList>
            <consortium name="RefSeq"/>
        </authorList>
    </citation>
    <scope>IDENTIFICATION</scope>
    <source>
        <tissue evidence="9">Whole body</tissue>
    </source>
</reference>
<dbReference type="EC" id="3.1.1.-" evidence="6"/>
<keyword evidence="4" id="KW-1015">Disulfide bond</keyword>
<proteinExistence type="inferred from homology"/>
<evidence type="ECO:0000256" key="6">
    <source>
        <dbReference type="RuleBase" id="RU361235"/>
    </source>
</evidence>
<gene>
    <name evidence="9" type="primary">LOC107067397</name>
</gene>
<evidence type="ECO:0000313" key="9">
    <source>
        <dbReference type="RefSeq" id="XP_015178356.1"/>
    </source>
</evidence>
<keyword evidence="8" id="KW-1185">Reference proteome</keyword>
<evidence type="ECO:0000259" key="7">
    <source>
        <dbReference type="Pfam" id="PF00135"/>
    </source>
</evidence>
<evidence type="ECO:0000313" key="8">
    <source>
        <dbReference type="Proteomes" id="UP000694924"/>
    </source>
</evidence>
<comment type="similarity">
    <text evidence="1 6">Belongs to the type-B carboxylesterase/lipase family.</text>
</comment>
<keyword evidence="3 6" id="KW-0378">Hydrolase</keyword>
<evidence type="ECO:0000256" key="4">
    <source>
        <dbReference type="ARBA" id="ARBA00023157"/>
    </source>
</evidence>
<dbReference type="SUPFAM" id="SSF53474">
    <property type="entry name" value="alpha/beta-Hydrolases"/>
    <property type="match status" value="1"/>
</dbReference>
<keyword evidence="2" id="KW-0719">Serine esterase</keyword>
<protein>
    <recommendedName>
        <fullName evidence="6">Carboxylic ester hydrolase</fullName>
        <ecNumber evidence="6">3.1.1.-</ecNumber>
    </recommendedName>
</protein>
<dbReference type="GeneID" id="107067397"/>
<evidence type="ECO:0000256" key="3">
    <source>
        <dbReference type="ARBA" id="ARBA00022801"/>
    </source>
</evidence>
<dbReference type="RefSeq" id="XP_015178356.1">
    <property type="nucleotide sequence ID" value="XM_015322870.1"/>
</dbReference>
<dbReference type="InterPro" id="IPR002018">
    <property type="entry name" value="CarbesteraseB"/>
</dbReference>
<evidence type="ECO:0000256" key="1">
    <source>
        <dbReference type="ARBA" id="ARBA00005964"/>
    </source>
</evidence>
<dbReference type="PANTHER" id="PTHR11559">
    <property type="entry name" value="CARBOXYLESTERASE"/>
    <property type="match status" value="1"/>
</dbReference>
<dbReference type="InterPro" id="IPR029058">
    <property type="entry name" value="AB_hydrolase_fold"/>
</dbReference>
<dbReference type="PROSITE" id="PS00122">
    <property type="entry name" value="CARBOXYLESTERASE_B_1"/>
    <property type="match status" value="1"/>
</dbReference>
<sequence>MCSIILTARTDGVIGLFTSPTDLMFQFERFRYDNQTLFQCVTENCALNVRQGQLKGYLCESVLGTSYYSFKGIPFAAPPLGPLRFKDPEPPASWTGVRDAGNVEVNFCVQLNEMLPNNIIGSEDSLYLNVYTNSFTDNKAVIVFIHGGGFVQGSGTDKFNKPDYFMNKNIVFVTINYRLGVLGFFNLDDEVAAGNQGLKDQVAALKWVQENISHFGGNANNVTIFGNSAGAACVHLLTISPMAKGLFHKAICASGVATCPWSIGLSKPENCIKLGQMLDFCDSKDPKKVVEFLRTVPAEELIRAQFYMTENVNDIPAGPVIDAKSKNPFLPRPLNELLKNDADIPMLIGYTNNEFIMFLKKNSDEDLKKMDQKMRYNIEQLAISKEPEKIERLMKDVRNHYFGNDKPISKEDIPSLINVMSDIYFCHPINNIADDRRKRKCAPTYLYKFSYVGEETTINQLLRQNEIRSENLRYYPKGASHADELSYLFYLPFCKVTNPLPPAKGTKDRDMIERLTYLWTNFAKTGNPTSSLNEYVNTTWTPVSKDTLTYLEIKDMVNCPFKDELAEMIKKHA</sequence>
<dbReference type="InterPro" id="IPR019826">
    <property type="entry name" value="Carboxylesterase_B_AS"/>
</dbReference>
<evidence type="ECO:0000256" key="2">
    <source>
        <dbReference type="ARBA" id="ARBA00022487"/>
    </source>
</evidence>